<dbReference type="GeneID" id="18820767"/>
<sequence length="115" mass="13324">MCGQWPCQTYRVDVSWVSHRRPMGSYMVSIYGISGPCRIRVIQNRLILDLEGRFTGFQARTFAHVFPTTFPAKFTILENCGYTLGLENVACTRTRRPWGVHCHTHGHPRSRRIWA</sequence>
<reference evidence="1" key="1">
    <citation type="submission" date="2011-04" db="EMBL/GenBank/DDBJ databases">
        <title>Evolution of plant cell wall degrading machinery underlies the functional diversity of forest fungi.</title>
        <authorList>
            <consortium name="US DOE Joint Genome Institute (JGI-PGF)"/>
            <person name="Eastwood D.C."/>
            <person name="Floudas D."/>
            <person name="Binder M."/>
            <person name="Majcherczyk A."/>
            <person name="Schneider P."/>
            <person name="Aerts A."/>
            <person name="Asiegbu F.O."/>
            <person name="Baker S.E."/>
            <person name="Barry K."/>
            <person name="Bendiksby M."/>
            <person name="Blumentritt M."/>
            <person name="Coutinho P.M."/>
            <person name="Cullen D."/>
            <person name="Cullen D."/>
            <person name="Gathman A."/>
            <person name="Goodell B."/>
            <person name="Henrissat B."/>
            <person name="Ihrmark K."/>
            <person name="Kauserud H."/>
            <person name="Kohler A."/>
            <person name="LaButti K."/>
            <person name="Lapidus A."/>
            <person name="Lavin J.L."/>
            <person name="Lee Y.-H."/>
            <person name="Lindquist E."/>
            <person name="Lilly W."/>
            <person name="Lucas S."/>
            <person name="Morin E."/>
            <person name="Murat C."/>
            <person name="Oguiza J.A."/>
            <person name="Park J."/>
            <person name="Pisabarro A.G."/>
            <person name="Riley R."/>
            <person name="Rosling A."/>
            <person name="Salamov A."/>
            <person name="Schmidt O."/>
            <person name="Schmutz J."/>
            <person name="Skrede I."/>
            <person name="Stenlid J."/>
            <person name="Wiebenga A."/>
            <person name="Xie X."/>
            <person name="Kues U."/>
            <person name="Hibbett D.S."/>
            <person name="Hoffmeister D."/>
            <person name="Hogberg N."/>
            <person name="Martin F."/>
            <person name="Grigoriev I.V."/>
            <person name="Watkinson S.C."/>
        </authorList>
    </citation>
    <scope>NUCLEOTIDE SEQUENCE</scope>
    <source>
        <strain evidence="1">S7.9</strain>
    </source>
</reference>
<dbReference type="RefSeq" id="XP_007322208.1">
    <property type="nucleotide sequence ID" value="XM_007322146.1"/>
</dbReference>
<accession>F8P735</accession>
<gene>
    <name evidence="1" type="ORF">SERLADRAFT_476198</name>
</gene>
<dbReference type="Proteomes" id="UP000008064">
    <property type="component" value="Unassembled WGS sequence"/>
</dbReference>
<dbReference type="HOGENOM" id="CLU_2110471_0_0_1"/>
<dbReference type="EMBL" id="GL945439">
    <property type="protein sequence ID" value="EGO21251.1"/>
    <property type="molecule type" value="Genomic_DNA"/>
</dbReference>
<organism>
    <name type="scientific">Serpula lacrymans var. lacrymans (strain S7.9)</name>
    <name type="common">Dry rot fungus</name>
    <dbReference type="NCBI Taxonomy" id="578457"/>
    <lineage>
        <taxon>Eukaryota</taxon>
        <taxon>Fungi</taxon>
        <taxon>Dikarya</taxon>
        <taxon>Basidiomycota</taxon>
        <taxon>Agaricomycotina</taxon>
        <taxon>Agaricomycetes</taxon>
        <taxon>Agaricomycetidae</taxon>
        <taxon>Boletales</taxon>
        <taxon>Coniophorineae</taxon>
        <taxon>Serpulaceae</taxon>
        <taxon>Serpula</taxon>
    </lineage>
</organism>
<protein>
    <submittedName>
        <fullName evidence="1">Uncharacterized protein</fullName>
    </submittedName>
</protein>
<dbReference type="KEGG" id="sla:SERLADRAFT_476198"/>
<proteinExistence type="predicted"/>
<evidence type="ECO:0000313" key="1">
    <source>
        <dbReference type="EMBL" id="EGO21251.1"/>
    </source>
</evidence>
<name>F8P735_SERL9</name>
<dbReference type="AlphaFoldDB" id="F8P735"/>